<dbReference type="Proteomes" id="UP001301728">
    <property type="component" value="Unassembled WGS sequence"/>
</dbReference>
<evidence type="ECO:0000256" key="1">
    <source>
        <dbReference type="ARBA" id="ARBA00004651"/>
    </source>
</evidence>
<dbReference type="CDD" id="cd12914">
    <property type="entry name" value="PDC1_DGC_like"/>
    <property type="match status" value="1"/>
</dbReference>
<dbReference type="PROSITE" id="PS50885">
    <property type="entry name" value="HAMP"/>
    <property type="match status" value="1"/>
</dbReference>
<comment type="subcellular location">
    <subcellularLocation>
        <location evidence="1">Cell membrane</location>
        <topology evidence="1">Multi-pass membrane protein</topology>
    </subcellularLocation>
</comment>
<feature type="compositionally biased region" description="Basic and acidic residues" evidence="8">
    <location>
        <begin position="382"/>
        <end position="394"/>
    </location>
</feature>
<dbReference type="PROSITE" id="PS50125">
    <property type="entry name" value="GUANYLATE_CYCLASE_2"/>
    <property type="match status" value="1"/>
</dbReference>
<dbReference type="InterPro" id="IPR013656">
    <property type="entry name" value="PAS_4"/>
</dbReference>
<evidence type="ECO:0000313" key="13">
    <source>
        <dbReference type="EMBL" id="MEA5518838.1"/>
    </source>
</evidence>
<evidence type="ECO:0000256" key="3">
    <source>
        <dbReference type="ARBA" id="ARBA00022475"/>
    </source>
</evidence>
<organism evidence="13 14">
    <name type="scientific">Limnoraphis robusta CCNP1315</name>
    <dbReference type="NCBI Taxonomy" id="3110306"/>
    <lineage>
        <taxon>Bacteria</taxon>
        <taxon>Bacillati</taxon>
        <taxon>Cyanobacteriota</taxon>
        <taxon>Cyanophyceae</taxon>
        <taxon>Oscillatoriophycideae</taxon>
        <taxon>Oscillatoriales</taxon>
        <taxon>Sirenicapillariaceae</taxon>
        <taxon>Limnoraphis</taxon>
    </lineage>
</organism>
<dbReference type="PROSITE" id="PS50005">
    <property type="entry name" value="TPR"/>
    <property type="match status" value="1"/>
</dbReference>
<keyword evidence="4" id="KW-0812">Transmembrane</keyword>
<dbReference type="PANTHER" id="PTHR43081:SF1">
    <property type="entry name" value="ADENYLATE CYCLASE, TERMINAL-DIFFERENTIATION SPECIFIC"/>
    <property type="match status" value="1"/>
</dbReference>
<comment type="similarity">
    <text evidence="2">Belongs to the adenylyl cyclase class-3 family.</text>
</comment>
<dbReference type="Gene3D" id="3.30.70.1230">
    <property type="entry name" value="Nucleotide cyclase"/>
    <property type="match status" value="1"/>
</dbReference>
<dbReference type="Pfam" id="PF08448">
    <property type="entry name" value="PAS_4"/>
    <property type="match status" value="1"/>
</dbReference>
<dbReference type="SMART" id="SM00304">
    <property type="entry name" value="HAMP"/>
    <property type="match status" value="1"/>
</dbReference>
<keyword evidence="14" id="KW-1185">Reference proteome</keyword>
<dbReference type="InterPro" id="IPR033479">
    <property type="entry name" value="dCache_1"/>
</dbReference>
<dbReference type="CDD" id="cd06225">
    <property type="entry name" value="HAMP"/>
    <property type="match status" value="1"/>
</dbReference>
<feature type="repeat" description="TPR" evidence="7">
    <location>
        <begin position="783"/>
        <end position="816"/>
    </location>
</feature>
<proteinExistence type="inferred from homology"/>
<protein>
    <submittedName>
        <fullName evidence="13">Adenylate/guanylate cyclase domain-containing protein</fullName>
    </submittedName>
</protein>
<dbReference type="EMBL" id="JAYGHT010000017">
    <property type="protein sequence ID" value="MEA5518838.1"/>
    <property type="molecule type" value="Genomic_DNA"/>
</dbReference>
<accession>A0ABU5TWB8</accession>
<comment type="caution">
    <text evidence="13">The sequence shown here is derived from an EMBL/GenBank/DDBJ whole genome shotgun (WGS) entry which is preliminary data.</text>
</comment>
<sequence>MKFWTNSLMSKLIVSFLLLSVVSLCSMGTIAYLDARSSMIELALAQLQVSATLKENALNRWLETHRKATVSLALLPLVKTQAEILLTTDQSSEEFNAAYRQMQSLMSVAFVSQADVREIFILSANQGKIIFSTHSATQGQSRTADEYFIEGLKQTYVQSVYLSPITNKPTLTISTPLSGSNKKTLGVLAISFNLETAAEIISQATQNFNEKTYWINRFSVPIFTNNPNPNDLPRRLQSQGLEAALNQKNGTHQELNYAGKPIIGVHRWLENWETVLLVEKPRDQALKPVAQLATTIVFSGLSFVILISIAIYRLARKITQPILTVTTAATQIAAGDLRFVAVKPTDEVGILATALNRITRQLRRLYKSLEENNNQLPYTQEEQPKKSTAAEEKPPVINPSLATEGKLNSQQLKQFLEAIPVGVVVLDAQGNIYYSNHVAQTLFGSGAVPNAAYDSEIYPSYLAGTEQIYPEKDLPLVRALQGETVTVDDIEVHQGERIIPIEAWGTPIYDEAGNIAFAIAAFQDISERKNSEAERQNFIEDMFRINCDLQLALDQEEQVNYAAERFVPHQFLTFLGYESIVDVQIGDAVQQEMSILFSDIRSFTQLSEQMNPVDNFKFINAYLARMEPAILENYGVIDKYIGDAIMALFGCSADHAVQAGIDMLKRLSEYNQTRSRPDRTPIRIGIGINTGDLMLGIVGGKAHMATTVVSDAVNLAARLETLTKKYGVPLLISENTYFRLNDPDAYAVRLIDRVVVPGKSKRVSVFEVFDADPAKIRELKLLTKTKFELALTYYYKKDYKQAAQLFTDCLTENPEDVVAQMYCKIVAAEM</sequence>
<dbReference type="SUPFAM" id="SSF55073">
    <property type="entry name" value="Nucleotide cyclase"/>
    <property type="match status" value="1"/>
</dbReference>
<feature type="domain" description="Guanylate cyclase" evidence="11">
    <location>
        <begin position="594"/>
        <end position="720"/>
    </location>
</feature>
<evidence type="ECO:0000256" key="6">
    <source>
        <dbReference type="ARBA" id="ARBA00023136"/>
    </source>
</evidence>
<evidence type="ECO:0000256" key="4">
    <source>
        <dbReference type="ARBA" id="ARBA00022692"/>
    </source>
</evidence>
<feature type="domain" description="PAC" evidence="10">
    <location>
        <begin position="483"/>
        <end position="537"/>
    </location>
</feature>
<dbReference type="InterPro" id="IPR001054">
    <property type="entry name" value="A/G_cyclase"/>
</dbReference>
<dbReference type="InterPro" id="IPR019734">
    <property type="entry name" value="TPR_rpt"/>
</dbReference>
<dbReference type="InterPro" id="IPR003660">
    <property type="entry name" value="HAMP_dom"/>
</dbReference>
<dbReference type="SMART" id="SM00044">
    <property type="entry name" value="CYCc"/>
    <property type="match status" value="1"/>
</dbReference>
<dbReference type="CDD" id="cd07302">
    <property type="entry name" value="CHD"/>
    <property type="match status" value="1"/>
</dbReference>
<gene>
    <name evidence="13" type="ORF">VB854_07745</name>
</gene>
<dbReference type="Gene3D" id="6.10.340.10">
    <property type="match status" value="1"/>
</dbReference>
<dbReference type="SUPFAM" id="SSF55785">
    <property type="entry name" value="PYP-like sensor domain (PAS domain)"/>
    <property type="match status" value="1"/>
</dbReference>
<keyword evidence="6" id="KW-0472">Membrane</keyword>
<evidence type="ECO:0000313" key="14">
    <source>
        <dbReference type="Proteomes" id="UP001301728"/>
    </source>
</evidence>
<evidence type="ECO:0000259" key="11">
    <source>
        <dbReference type="PROSITE" id="PS50125"/>
    </source>
</evidence>
<dbReference type="SUPFAM" id="SSF158472">
    <property type="entry name" value="HAMP domain-like"/>
    <property type="match status" value="1"/>
</dbReference>
<evidence type="ECO:0000259" key="10">
    <source>
        <dbReference type="PROSITE" id="PS50113"/>
    </source>
</evidence>
<reference evidence="13 14" key="1">
    <citation type="submission" date="2023-12" db="EMBL/GenBank/DDBJ databases">
        <title>Baltic Sea Cyanobacteria.</title>
        <authorList>
            <person name="Delbaje E."/>
            <person name="Fewer D.P."/>
            <person name="Shishido T.K."/>
        </authorList>
    </citation>
    <scope>NUCLEOTIDE SEQUENCE [LARGE SCALE GENOMIC DNA]</scope>
    <source>
        <strain evidence="13 14">CCNP 1315</strain>
    </source>
</reference>
<feature type="domain" description="HAMP" evidence="12">
    <location>
        <begin position="316"/>
        <end position="367"/>
    </location>
</feature>
<name>A0ABU5TWB8_9CYAN</name>
<evidence type="ECO:0000256" key="8">
    <source>
        <dbReference type="SAM" id="MobiDB-lite"/>
    </source>
</evidence>
<dbReference type="PANTHER" id="PTHR43081">
    <property type="entry name" value="ADENYLATE CYCLASE, TERMINAL-DIFFERENTIATION SPECIFIC-RELATED"/>
    <property type="match status" value="1"/>
</dbReference>
<keyword evidence="3" id="KW-1003">Cell membrane</keyword>
<dbReference type="InterPro" id="IPR000700">
    <property type="entry name" value="PAS-assoc_C"/>
</dbReference>
<dbReference type="InterPro" id="IPR035965">
    <property type="entry name" value="PAS-like_dom_sf"/>
</dbReference>
<dbReference type="RefSeq" id="WP_323275779.1">
    <property type="nucleotide sequence ID" value="NZ_JAYGHT010000017.1"/>
</dbReference>
<dbReference type="InterPro" id="IPR050697">
    <property type="entry name" value="Adenylyl/Guanylyl_Cyclase_3/4"/>
</dbReference>
<dbReference type="Pfam" id="PF00211">
    <property type="entry name" value="Guanylate_cyc"/>
    <property type="match status" value="1"/>
</dbReference>
<evidence type="ECO:0000256" key="5">
    <source>
        <dbReference type="ARBA" id="ARBA00022989"/>
    </source>
</evidence>
<dbReference type="InterPro" id="IPR029787">
    <property type="entry name" value="Nucleotide_cyclase"/>
</dbReference>
<dbReference type="PROSITE" id="PS50113">
    <property type="entry name" value="PAC"/>
    <property type="match status" value="1"/>
</dbReference>
<dbReference type="PROSITE" id="PS50112">
    <property type="entry name" value="PAS"/>
    <property type="match status" value="1"/>
</dbReference>
<dbReference type="Gene3D" id="3.30.450.20">
    <property type="entry name" value="PAS domain"/>
    <property type="match status" value="2"/>
</dbReference>
<feature type="domain" description="PAS" evidence="9">
    <location>
        <begin position="408"/>
        <end position="444"/>
    </location>
</feature>
<dbReference type="Pfam" id="PF00672">
    <property type="entry name" value="HAMP"/>
    <property type="match status" value="1"/>
</dbReference>
<dbReference type="Pfam" id="PF02743">
    <property type="entry name" value="dCache_1"/>
    <property type="match status" value="1"/>
</dbReference>
<dbReference type="CDD" id="cd00130">
    <property type="entry name" value="PAS"/>
    <property type="match status" value="1"/>
</dbReference>
<dbReference type="InterPro" id="IPR000014">
    <property type="entry name" value="PAS"/>
</dbReference>
<evidence type="ECO:0000259" key="12">
    <source>
        <dbReference type="PROSITE" id="PS50885"/>
    </source>
</evidence>
<keyword evidence="5" id="KW-1133">Transmembrane helix</keyword>
<evidence type="ECO:0000256" key="7">
    <source>
        <dbReference type="PROSITE-ProRule" id="PRU00339"/>
    </source>
</evidence>
<keyword evidence="7" id="KW-0802">TPR repeat</keyword>
<evidence type="ECO:0000259" key="9">
    <source>
        <dbReference type="PROSITE" id="PS50112"/>
    </source>
</evidence>
<evidence type="ECO:0000256" key="2">
    <source>
        <dbReference type="ARBA" id="ARBA00005381"/>
    </source>
</evidence>
<feature type="region of interest" description="Disordered" evidence="8">
    <location>
        <begin position="373"/>
        <end position="402"/>
    </location>
</feature>